<feature type="chain" id="PRO_5018323124" evidence="5">
    <location>
        <begin position="18"/>
        <end position="657"/>
    </location>
</feature>
<keyword evidence="3 4" id="KW-0326">Glycosidase</keyword>
<comment type="similarity">
    <text evidence="1 4">Belongs to the glycosyl hydrolase 32 family.</text>
</comment>
<dbReference type="GO" id="GO:0005737">
    <property type="term" value="C:cytoplasm"/>
    <property type="evidence" value="ECO:0007669"/>
    <property type="project" value="TreeGrafter"/>
</dbReference>
<accession>A0A3N4KDI5</accession>
<dbReference type="InterPro" id="IPR001362">
    <property type="entry name" value="Glyco_hydro_32"/>
</dbReference>
<evidence type="ECO:0000256" key="5">
    <source>
        <dbReference type="SAM" id="SignalP"/>
    </source>
</evidence>
<evidence type="ECO:0000313" key="8">
    <source>
        <dbReference type="EMBL" id="RPB07548.1"/>
    </source>
</evidence>
<dbReference type="GO" id="GO:0004575">
    <property type="term" value="F:sucrose alpha-glucosidase activity"/>
    <property type="evidence" value="ECO:0007669"/>
    <property type="project" value="TreeGrafter"/>
</dbReference>
<evidence type="ECO:0000313" key="9">
    <source>
        <dbReference type="Proteomes" id="UP000277580"/>
    </source>
</evidence>
<reference evidence="8 9" key="1">
    <citation type="journal article" date="2018" name="Nat. Ecol. Evol.">
        <title>Pezizomycetes genomes reveal the molecular basis of ectomycorrhizal truffle lifestyle.</title>
        <authorList>
            <person name="Murat C."/>
            <person name="Payen T."/>
            <person name="Noel B."/>
            <person name="Kuo A."/>
            <person name="Morin E."/>
            <person name="Chen J."/>
            <person name="Kohler A."/>
            <person name="Krizsan K."/>
            <person name="Balestrini R."/>
            <person name="Da Silva C."/>
            <person name="Montanini B."/>
            <person name="Hainaut M."/>
            <person name="Levati E."/>
            <person name="Barry K.W."/>
            <person name="Belfiori B."/>
            <person name="Cichocki N."/>
            <person name="Clum A."/>
            <person name="Dockter R.B."/>
            <person name="Fauchery L."/>
            <person name="Guy J."/>
            <person name="Iotti M."/>
            <person name="Le Tacon F."/>
            <person name="Lindquist E.A."/>
            <person name="Lipzen A."/>
            <person name="Malagnac F."/>
            <person name="Mello A."/>
            <person name="Molinier V."/>
            <person name="Miyauchi S."/>
            <person name="Poulain J."/>
            <person name="Riccioni C."/>
            <person name="Rubini A."/>
            <person name="Sitrit Y."/>
            <person name="Splivallo R."/>
            <person name="Traeger S."/>
            <person name="Wang M."/>
            <person name="Zifcakova L."/>
            <person name="Wipf D."/>
            <person name="Zambonelli A."/>
            <person name="Paolocci F."/>
            <person name="Nowrousian M."/>
            <person name="Ottonello S."/>
            <person name="Baldrian P."/>
            <person name="Spatafora J.W."/>
            <person name="Henrissat B."/>
            <person name="Nagy L.G."/>
            <person name="Aury J.M."/>
            <person name="Wincker P."/>
            <person name="Grigoriev I.V."/>
            <person name="Bonfante P."/>
            <person name="Martin F.M."/>
        </authorList>
    </citation>
    <scope>NUCLEOTIDE SEQUENCE [LARGE SCALE GENOMIC DNA]</scope>
    <source>
        <strain evidence="8 9">CCBAS932</strain>
    </source>
</reference>
<evidence type="ECO:0000256" key="1">
    <source>
        <dbReference type="ARBA" id="ARBA00009902"/>
    </source>
</evidence>
<dbReference type="SUPFAM" id="SSF75005">
    <property type="entry name" value="Arabinanase/levansucrase/invertase"/>
    <property type="match status" value="1"/>
</dbReference>
<dbReference type="InterPro" id="IPR023296">
    <property type="entry name" value="Glyco_hydro_beta-prop_sf"/>
</dbReference>
<feature type="signal peptide" evidence="5">
    <location>
        <begin position="1"/>
        <end position="17"/>
    </location>
</feature>
<organism evidence="8 9">
    <name type="scientific">Morchella conica CCBAS932</name>
    <dbReference type="NCBI Taxonomy" id="1392247"/>
    <lineage>
        <taxon>Eukaryota</taxon>
        <taxon>Fungi</taxon>
        <taxon>Dikarya</taxon>
        <taxon>Ascomycota</taxon>
        <taxon>Pezizomycotina</taxon>
        <taxon>Pezizomycetes</taxon>
        <taxon>Pezizales</taxon>
        <taxon>Morchellaceae</taxon>
        <taxon>Morchella</taxon>
    </lineage>
</organism>
<dbReference type="CDD" id="cd18621">
    <property type="entry name" value="GH32_XdINV-like"/>
    <property type="match status" value="1"/>
</dbReference>
<dbReference type="PANTHER" id="PTHR42800:SF3">
    <property type="entry name" value="GLYCOSYL HYDROLASE FAMILY 32 N-TERMINAL DOMAIN-CONTAINING PROTEIN"/>
    <property type="match status" value="1"/>
</dbReference>
<dbReference type="Proteomes" id="UP000277580">
    <property type="component" value="Unassembled WGS sequence"/>
</dbReference>
<dbReference type="PANTHER" id="PTHR42800">
    <property type="entry name" value="EXOINULINASE INUD (AFU_ORTHOLOGUE AFUA_5G00480)"/>
    <property type="match status" value="1"/>
</dbReference>
<dbReference type="AlphaFoldDB" id="A0A3N4KDI5"/>
<dbReference type="GO" id="GO:0005987">
    <property type="term" value="P:sucrose catabolic process"/>
    <property type="evidence" value="ECO:0007669"/>
    <property type="project" value="TreeGrafter"/>
</dbReference>
<name>A0A3N4KDI5_9PEZI</name>
<dbReference type="OrthoDB" id="202537at2759"/>
<dbReference type="SUPFAM" id="SSF49899">
    <property type="entry name" value="Concanavalin A-like lectins/glucanases"/>
    <property type="match status" value="1"/>
</dbReference>
<dbReference type="InterPro" id="IPR013320">
    <property type="entry name" value="ConA-like_dom_sf"/>
</dbReference>
<sequence>MKYSFALASLLAGAASAQNLSTANLADVDITTAGNNTLFTRWRPTSHFMGPHSWLNDPCAPSYDPATGLYHLMYQWNPHHINWGNISWGHAVSKDMVTWTDVRGWEDDKAQGLGTGPKGTLDHLGVFSGSAQFLPANQSYGLPGLNFTSGPTDKTIMAIFYTSVQHLPTNWKLPYINSTETQTLAVSVDGGMTFTKFEGEGVNPVIPQPPPNLNITGFRDPIYEKWSEMDDILFGNASLGNFYTVLGSGIKGAGGRLPFYYAPADDLTDWRYLGPIFARSENESWSEVYSGSFGYNFEVAGAFSLTESDEHGGDSETAHHFVIMGTEGGETTKHPSPQWALWTEVAITRSNNGSAHSEVLSSGVLDWGLSYAWNSFWDAPNKRRIAWGWAKEEDLTVAKTAQGWQGVMTLPRQLYVKVYSGLKNTAGVLTTKGSWTSERKADGTWDIKTMGMLPAPEVVESLREGATRASVNATNAAPNTYKAITSNLSANIHAEITIPQNTTTPVGFSVLRSPDGEEETLIVYDPAAKEIRVIREGSSSLNSSYVNTYPNVAPLFLLDYSNGKREKLVLDIFVDNSMIEVFANERVGITSRVYPARVDSTGLGMWTGEGQGEVTFSKVKIWTGLKNAFPERPANSSNALVWDSPEETGNYTWWPGN</sequence>
<dbReference type="InterPro" id="IPR013148">
    <property type="entry name" value="Glyco_hydro_32_N"/>
</dbReference>
<dbReference type="Gene3D" id="2.60.120.560">
    <property type="entry name" value="Exo-inulinase, domain 1"/>
    <property type="match status" value="1"/>
</dbReference>
<dbReference type="InParanoid" id="A0A3N4KDI5"/>
<dbReference type="SMART" id="SM00640">
    <property type="entry name" value="Glyco_32"/>
    <property type="match status" value="1"/>
</dbReference>
<dbReference type="InterPro" id="IPR013189">
    <property type="entry name" value="Glyco_hydro_32_C"/>
</dbReference>
<evidence type="ECO:0000256" key="2">
    <source>
        <dbReference type="ARBA" id="ARBA00022801"/>
    </source>
</evidence>
<keyword evidence="2 4" id="KW-0378">Hydrolase</keyword>
<evidence type="ECO:0000256" key="4">
    <source>
        <dbReference type="RuleBase" id="RU362110"/>
    </source>
</evidence>
<keyword evidence="9" id="KW-1185">Reference proteome</keyword>
<dbReference type="STRING" id="1392247.A0A3N4KDI5"/>
<gene>
    <name evidence="8" type="ORF">P167DRAFT_495599</name>
</gene>
<proteinExistence type="inferred from homology"/>
<dbReference type="FunCoup" id="A0A3N4KDI5">
    <property type="interactions" value="423"/>
</dbReference>
<feature type="domain" description="Glycosyl hydrolase family 32 N-terminal" evidence="6">
    <location>
        <begin position="47"/>
        <end position="417"/>
    </location>
</feature>
<protein>
    <submittedName>
        <fullName evidence="8">Arabinanase/levansucrase/invertase</fullName>
    </submittedName>
</protein>
<evidence type="ECO:0000259" key="6">
    <source>
        <dbReference type="Pfam" id="PF00251"/>
    </source>
</evidence>
<dbReference type="Pfam" id="PF08244">
    <property type="entry name" value="Glyco_hydro_32C"/>
    <property type="match status" value="1"/>
</dbReference>
<dbReference type="Gene3D" id="2.115.10.20">
    <property type="entry name" value="Glycosyl hydrolase domain, family 43"/>
    <property type="match status" value="1"/>
</dbReference>
<evidence type="ECO:0000256" key="3">
    <source>
        <dbReference type="ARBA" id="ARBA00023295"/>
    </source>
</evidence>
<dbReference type="EMBL" id="ML119180">
    <property type="protein sequence ID" value="RPB07548.1"/>
    <property type="molecule type" value="Genomic_DNA"/>
</dbReference>
<keyword evidence="5" id="KW-0732">Signal</keyword>
<feature type="domain" description="Glycosyl hydrolase family 32 C-terminal" evidence="7">
    <location>
        <begin position="459"/>
        <end position="622"/>
    </location>
</feature>
<evidence type="ECO:0000259" key="7">
    <source>
        <dbReference type="Pfam" id="PF08244"/>
    </source>
</evidence>
<dbReference type="Pfam" id="PF00251">
    <property type="entry name" value="Glyco_hydro_32N"/>
    <property type="match status" value="1"/>
</dbReference>